<name>A0A8T9CHH3_9HELO</name>
<organism evidence="1 2">
    <name type="scientific">Lachnellula suecica</name>
    <dbReference type="NCBI Taxonomy" id="602035"/>
    <lineage>
        <taxon>Eukaryota</taxon>
        <taxon>Fungi</taxon>
        <taxon>Dikarya</taxon>
        <taxon>Ascomycota</taxon>
        <taxon>Pezizomycotina</taxon>
        <taxon>Leotiomycetes</taxon>
        <taxon>Helotiales</taxon>
        <taxon>Lachnaceae</taxon>
        <taxon>Lachnellula</taxon>
    </lineage>
</organism>
<dbReference type="OrthoDB" id="74545at2759"/>
<sequence>MASHHILPGILASMSEAKFKEVLNQKTTFEAEKLSLLQAVRNEPSPRLKVKILLDRIENVPSMSKIAKKPRLNLDHIRHFIDQAEHDPSVSTTLMREWQSTLERELYTQSERYKFSELYCRLTNEWVSVSKKEDVDVADGFTLIDLSREEMHEERKAWEEYVFTAKITDTRAIQAYLKKTFATSDPQSEVQAAHKSLCNSTRKFEEEWDADVHFDSESFPWVIAGLLRSDLLTDEKRKALKDFSKDEEFLPAYGRHLNVRMSNLENWQWGASKEGIPINFRRGLNDKYRSFQDEELHEAIMLQYIGVKWAVHFQKQFTEFRAAPGVWKSSISPIPEEDQQRFEYFTGQRLCQHKDSVDVFRVEQFREEFFVEQLPKKHDEVRSYNSVHTSQTILRTVTSDMIMKTALGQDQIIVRSDFKQFGPTLPHSTIFAVLEFFGVSAKWIKFFQRVLEAPIKVEGGDAVRTRKRGTPPSSPLSDVLAESIFFCLDFAFNRDTNGALLYRMHDDIWTWGDEKTCIAGWASITKFAALMGLVLNNQKTGSCKITGKGSGSNNSGAIHPGLPNGDVRWGLFLKLDAKSGRFLIDQAVVDKHISELGFQLNACKSIFDWIQIWNIYAVRFFTIHFGRSANCLGLAHIDMVIKTFERIQKTLFGSVGGNVTSALKRKIEEKSGIANIPDGFMHYPTSYGGLDAKNPFTTPYLLRKSLPNTPEAVMDEFLAQEMASYESAKSAFNTGPLPCHSVLPQEMNDQLRGQPFMSFEKFTRHRGGTSNELLTAYKTLLSEAKEEEPPRAINRVYLPQTLWKELTNYERSITQLHYKNMLNRFDQLFIAEEGILPTETVDKLRESRFKLED</sequence>
<dbReference type="Proteomes" id="UP000469558">
    <property type="component" value="Unassembled WGS sequence"/>
</dbReference>
<keyword evidence="2" id="KW-1185">Reference proteome</keyword>
<gene>
    <name evidence="1" type="ORF">LSUE1_G001515</name>
</gene>
<dbReference type="EMBL" id="QGMK01000069">
    <property type="protein sequence ID" value="TVY84616.1"/>
    <property type="molecule type" value="Genomic_DNA"/>
</dbReference>
<dbReference type="AlphaFoldDB" id="A0A8T9CHH3"/>
<dbReference type="PANTHER" id="PTHR37015:SF2">
    <property type="entry name" value="REVERSE TRANSCRIPTASE DOMAIN-CONTAINING PROTEIN"/>
    <property type="match status" value="1"/>
</dbReference>
<reference evidence="1 2" key="1">
    <citation type="submission" date="2018-05" db="EMBL/GenBank/DDBJ databases">
        <title>Genome sequencing and assembly of the regulated plant pathogen Lachnellula willkommii and related sister species for the development of diagnostic species identification markers.</title>
        <authorList>
            <person name="Giroux E."/>
            <person name="Bilodeau G."/>
        </authorList>
    </citation>
    <scope>NUCLEOTIDE SEQUENCE [LARGE SCALE GENOMIC DNA]</scope>
    <source>
        <strain evidence="1 2">CBS 268.59</strain>
    </source>
</reference>
<evidence type="ECO:0000313" key="2">
    <source>
        <dbReference type="Proteomes" id="UP000469558"/>
    </source>
</evidence>
<proteinExistence type="predicted"/>
<dbReference type="PANTHER" id="PTHR37015">
    <property type="entry name" value="REVERSE TRANSCRIPTASE DOMAIN-CONTAINING PROTEIN"/>
    <property type="match status" value="1"/>
</dbReference>
<protein>
    <recommendedName>
        <fullName evidence="3">Reverse transcriptase domain-containing protein</fullName>
    </recommendedName>
</protein>
<evidence type="ECO:0000313" key="1">
    <source>
        <dbReference type="EMBL" id="TVY84616.1"/>
    </source>
</evidence>
<accession>A0A8T9CHH3</accession>
<comment type="caution">
    <text evidence="1">The sequence shown here is derived from an EMBL/GenBank/DDBJ whole genome shotgun (WGS) entry which is preliminary data.</text>
</comment>
<evidence type="ECO:0008006" key="3">
    <source>
        <dbReference type="Google" id="ProtNLM"/>
    </source>
</evidence>